<comment type="caution">
    <text evidence="1">The sequence shown here is derived from an EMBL/GenBank/DDBJ whole genome shotgun (WGS) entry which is preliminary data.</text>
</comment>
<evidence type="ECO:0000313" key="1">
    <source>
        <dbReference type="EMBL" id="CAD6490852.1"/>
    </source>
</evidence>
<organism evidence="1 2">
    <name type="scientific">Candidatus Argoarchaeum ethanivorans</name>
    <dbReference type="NCBI Taxonomy" id="2608793"/>
    <lineage>
        <taxon>Archaea</taxon>
        <taxon>Methanobacteriati</taxon>
        <taxon>Methanobacteriota</taxon>
        <taxon>Stenosarchaea group</taxon>
        <taxon>Methanomicrobia</taxon>
        <taxon>Methanosarcinales</taxon>
        <taxon>Methanosarcinales incertae sedis</taxon>
        <taxon>GOM Arc I cluster</taxon>
        <taxon>Candidatus Argoarchaeum</taxon>
    </lineage>
</organism>
<evidence type="ECO:0000313" key="2">
    <source>
        <dbReference type="Proteomes" id="UP000603056"/>
    </source>
</evidence>
<dbReference type="EMBL" id="CAJHIP010000001">
    <property type="protein sequence ID" value="CAD6490852.1"/>
    <property type="molecule type" value="Genomic_DNA"/>
</dbReference>
<proteinExistence type="predicted"/>
<dbReference type="AlphaFoldDB" id="A0A811T5A8"/>
<gene>
    <name evidence="1" type="ORF">FFODKBPE_00029</name>
</gene>
<reference evidence="1" key="1">
    <citation type="submission" date="2020-10" db="EMBL/GenBank/DDBJ databases">
        <authorList>
            <person name="Hahn C.J."/>
            <person name="Laso-Perez R."/>
            <person name="Vulcano F."/>
            <person name="Vaziourakis K.-M."/>
            <person name="Stokke R."/>
            <person name="Steen I.H."/>
            <person name="Teske A."/>
            <person name="Boetius A."/>
            <person name="Liebeke M."/>
            <person name="Amann R."/>
            <person name="Knittel K."/>
        </authorList>
    </citation>
    <scope>NUCLEOTIDE SEQUENCE</scope>
    <source>
        <strain evidence="1">Gfbio:e3339647-f889-4370-9287-4fb5cb688e4c:AG394J04_GoMArc1</strain>
    </source>
</reference>
<name>A0A811T5A8_9EURY</name>
<protein>
    <submittedName>
        <fullName evidence="1">Uncharacterized protein</fullName>
    </submittedName>
</protein>
<accession>A0A811T5A8</accession>
<dbReference type="Proteomes" id="UP000603056">
    <property type="component" value="Unassembled WGS sequence"/>
</dbReference>
<sequence length="133" mass="15661">MTFVKDAHRTATTIMVRSTSSNRISRSRDPYYELMRRLFQEEATAMRANKFLLMVEERQKAGDPIKISEWENIIKQFNINRSSFYSMRNKLLGAGLISSKNKEYRLSELFSLDLVDMARWWWTAVIGSDPEKL</sequence>